<evidence type="ECO:0000256" key="1">
    <source>
        <dbReference type="SAM" id="SignalP"/>
    </source>
</evidence>
<dbReference type="PANTHER" id="PTHR30383">
    <property type="entry name" value="THIOESTERASE 1/PROTEASE 1/LYSOPHOSPHOLIPASE L1"/>
    <property type="match status" value="1"/>
</dbReference>
<name>A0ABX7B4I6_9PROT</name>
<protein>
    <submittedName>
        <fullName evidence="3">Arylesterase</fullName>
    </submittedName>
</protein>
<keyword evidence="1" id="KW-0732">Signal</keyword>
<accession>A0ABX7B4I6</accession>
<feature type="chain" id="PRO_5045855480" evidence="1">
    <location>
        <begin position="28"/>
        <end position="226"/>
    </location>
</feature>
<dbReference type="Proteomes" id="UP000595197">
    <property type="component" value="Chromosome"/>
</dbReference>
<organism evidence="3 4">
    <name type="scientific">Skermanella cutis</name>
    <dbReference type="NCBI Taxonomy" id="2775420"/>
    <lineage>
        <taxon>Bacteria</taxon>
        <taxon>Pseudomonadati</taxon>
        <taxon>Pseudomonadota</taxon>
        <taxon>Alphaproteobacteria</taxon>
        <taxon>Rhodospirillales</taxon>
        <taxon>Azospirillaceae</taxon>
        <taxon>Skermanella</taxon>
    </lineage>
</organism>
<feature type="signal peptide" evidence="1">
    <location>
        <begin position="1"/>
        <end position="27"/>
    </location>
</feature>
<dbReference type="Gene3D" id="3.40.50.1110">
    <property type="entry name" value="SGNH hydrolase"/>
    <property type="match status" value="1"/>
</dbReference>
<evidence type="ECO:0000259" key="2">
    <source>
        <dbReference type="Pfam" id="PF13472"/>
    </source>
</evidence>
<evidence type="ECO:0000313" key="3">
    <source>
        <dbReference type="EMBL" id="QQP89044.1"/>
    </source>
</evidence>
<dbReference type="InterPro" id="IPR051532">
    <property type="entry name" value="Ester_Hydrolysis_Enzymes"/>
</dbReference>
<dbReference type="RefSeq" id="WP_201074776.1">
    <property type="nucleotide sequence ID" value="NZ_CP067420.1"/>
</dbReference>
<proteinExistence type="predicted"/>
<reference evidence="3" key="1">
    <citation type="submission" date="2021-02" db="EMBL/GenBank/DDBJ databases">
        <title>Skermanella TT6 skin isolate.</title>
        <authorList>
            <person name="Lee K."/>
            <person name="Ganzorig M."/>
        </authorList>
    </citation>
    <scope>NUCLEOTIDE SEQUENCE</scope>
    <source>
        <strain evidence="3">TT6</strain>
    </source>
</reference>
<gene>
    <name evidence="3" type="ORF">IGS68_24070</name>
</gene>
<dbReference type="Pfam" id="PF13472">
    <property type="entry name" value="Lipase_GDSL_2"/>
    <property type="match status" value="1"/>
</dbReference>
<dbReference type="InterPro" id="IPR013830">
    <property type="entry name" value="SGNH_hydro"/>
</dbReference>
<dbReference type="PANTHER" id="PTHR30383:SF24">
    <property type="entry name" value="THIOESTERASE 1_PROTEASE 1_LYSOPHOSPHOLIPASE L1"/>
    <property type="match status" value="1"/>
</dbReference>
<dbReference type="CDD" id="cd01822">
    <property type="entry name" value="Lysophospholipase_L1_like"/>
    <property type="match status" value="1"/>
</dbReference>
<evidence type="ECO:0000313" key="4">
    <source>
        <dbReference type="Proteomes" id="UP000595197"/>
    </source>
</evidence>
<sequence>MRHRLFNAGAKAAAAAGLALLALVAVPEGRPAAAAEPVRILALGDSLTAGYGLPEQDGFTARLQRALRDKGYQADVINAGVSGDTTAGGRARLEWALADQPQLAVVALGANDGLRGIDPASTRENLDAILATLKEREVPTLLAGMYAPPNLGRDYGERFNAIYPELAAKYDVPLYPFFLEGVALDRKLNQEDGMHPNAQGVAIMVDGILPHLTGLLDDLPRRDVKG</sequence>
<dbReference type="InterPro" id="IPR036514">
    <property type="entry name" value="SGNH_hydro_sf"/>
</dbReference>
<dbReference type="EMBL" id="CP067420">
    <property type="protein sequence ID" value="QQP89044.1"/>
    <property type="molecule type" value="Genomic_DNA"/>
</dbReference>
<feature type="domain" description="SGNH hydrolase-type esterase" evidence="2">
    <location>
        <begin position="42"/>
        <end position="202"/>
    </location>
</feature>
<dbReference type="SUPFAM" id="SSF52266">
    <property type="entry name" value="SGNH hydrolase"/>
    <property type="match status" value="1"/>
</dbReference>
<keyword evidence="4" id="KW-1185">Reference proteome</keyword>